<sequence>MKKINFSAILLSLSCILSCVSAASIAACPPQQYTRVQLLELKKNNWQITNANERQHIALALLDCLGEPDPHLRDEIAFEALSFWMRNELIATETIVAMQEKLQQQINQVIDQNDPGFMQAFSAMVLAEIARVDRRKPFMSETQRQAMLAVAGNYLNQLHDYRGFDENVGWRHGVAHAADWMMQLSLNPALSKTQHQFILNTLAKHIANDQHFYIYGEGERLMTPVFYLALRSQLGVEEWERWFSYLFETKLDLKKTTQASLARKHNLTAFLSALYIALQQSQQDALRERLLPIVIKSLKKLN</sequence>
<organism evidence="2 3">
    <name type="scientific">Undibacterium fentianense</name>
    <dbReference type="NCBI Taxonomy" id="2828728"/>
    <lineage>
        <taxon>Bacteria</taxon>
        <taxon>Pseudomonadati</taxon>
        <taxon>Pseudomonadota</taxon>
        <taxon>Betaproteobacteria</taxon>
        <taxon>Burkholderiales</taxon>
        <taxon>Oxalobacteraceae</taxon>
        <taxon>Undibacterium</taxon>
    </lineage>
</organism>
<dbReference type="InterPro" id="IPR021247">
    <property type="entry name" value="DUF2785"/>
</dbReference>
<dbReference type="AlphaFoldDB" id="A0A941IGI7"/>
<evidence type="ECO:0000256" key="1">
    <source>
        <dbReference type="SAM" id="SignalP"/>
    </source>
</evidence>
<name>A0A941IGI7_9BURK</name>
<dbReference type="EMBL" id="JAGSPJ010000003">
    <property type="protein sequence ID" value="MBR7800040.1"/>
    <property type="molecule type" value="Genomic_DNA"/>
</dbReference>
<proteinExistence type="predicted"/>
<dbReference type="RefSeq" id="WP_212675180.1">
    <property type="nucleotide sequence ID" value="NZ_JAGSPJ010000003.1"/>
</dbReference>
<comment type="caution">
    <text evidence="2">The sequence shown here is derived from an EMBL/GenBank/DDBJ whole genome shotgun (WGS) entry which is preliminary data.</text>
</comment>
<keyword evidence="1" id="KW-0732">Signal</keyword>
<protein>
    <submittedName>
        <fullName evidence="2">DUF2785 domain-containing protein</fullName>
    </submittedName>
</protein>
<evidence type="ECO:0000313" key="3">
    <source>
        <dbReference type="Proteomes" id="UP000678545"/>
    </source>
</evidence>
<dbReference type="PROSITE" id="PS51257">
    <property type="entry name" value="PROKAR_LIPOPROTEIN"/>
    <property type="match status" value="1"/>
</dbReference>
<evidence type="ECO:0000313" key="2">
    <source>
        <dbReference type="EMBL" id="MBR7800040.1"/>
    </source>
</evidence>
<dbReference type="Pfam" id="PF10978">
    <property type="entry name" value="DUF2785"/>
    <property type="match status" value="1"/>
</dbReference>
<keyword evidence="3" id="KW-1185">Reference proteome</keyword>
<reference evidence="2" key="1">
    <citation type="submission" date="2021-04" db="EMBL/GenBank/DDBJ databases">
        <title>novel species isolated from subtropical streams in China.</title>
        <authorList>
            <person name="Lu H."/>
        </authorList>
    </citation>
    <scope>NUCLEOTIDE SEQUENCE</scope>
    <source>
        <strain evidence="2">FT137W</strain>
    </source>
</reference>
<feature type="signal peptide" evidence="1">
    <location>
        <begin position="1"/>
        <end position="26"/>
    </location>
</feature>
<accession>A0A941IGI7</accession>
<gene>
    <name evidence="2" type="ORF">KDM90_08525</name>
</gene>
<dbReference type="Proteomes" id="UP000678545">
    <property type="component" value="Unassembled WGS sequence"/>
</dbReference>
<feature type="chain" id="PRO_5037094274" evidence="1">
    <location>
        <begin position="27"/>
        <end position="302"/>
    </location>
</feature>